<evidence type="ECO:0000259" key="1">
    <source>
        <dbReference type="PROSITE" id="PS51736"/>
    </source>
</evidence>
<dbReference type="InterPro" id="IPR025827">
    <property type="entry name" value="Zn_ribbon_recom_dom"/>
</dbReference>
<dbReference type="Gene3D" id="3.90.1750.20">
    <property type="entry name" value="Putative Large Serine Recombinase, Chain B, Domain 2"/>
    <property type="match status" value="1"/>
</dbReference>
<dbReference type="GO" id="GO:0003677">
    <property type="term" value="F:DNA binding"/>
    <property type="evidence" value="ECO:0007669"/>
    <property type="project" value="InterPro"/>
</dbReference>
<dbReference type="PANTHER" id="PTHR30461:SF23">
    <property type="entry name" value="DNA RECOMBINASE-RELATED"/>
    <property type="match status" value="1"/>
</dbReference>
<protein>
    <recommendedName>
        <fullName evidence="5">Resolvase/invertase-type recombinase catalytic domain-containing protein</fullName>
    </recommendedName>
</protein>
<dbReference type="Pfam" id="PF07508">
    <property type="entry name" value="Recombinase"/>
    <property type="match status" value="1"/>
</dbReference>
<dbReference type="InterPro" id="IPR006119">
    <property type="entry name" value="Resolv_N"/>
</dbReference>
<dbReference type="SUPFAM" id="SSF53041">
    <property type="entry name" value="Resolvase-like"/>
    <property type="match status" value="1"/>
</dbReference>
<proteinExistence type="predicted"/>
<dbReference type="Proteomes" id="UP000176404">
    <property type="component" value="Unassembled WGS sequence"/>
</dbReference>
<feature type="domain" description="Resolvase/invertase-type recombinase catalytic" evidence="1">
    <location>
        <begin position="8"/>
        <end position="155"/>
    </location>
</feature>
<gene>
    <name evidence="3" type="ORF">A2892_04245</name>
</gene>
<dbReference type="STRING" id="1802517.A2892_04245"/>
<reference evidence="3 4" key="1">
    <citation type="journal article" date="2016" name="Nat. Commun.">
        <title>Thousands of microbial genomes shed light on interconnected biogeochemical processes in an aquifer system.</title>
        <authorList>
            <person name="Anantharaman K."/>
            <person name="Brown C.T."/>
            <person name="Hug L.A."/>
            <person name="Sharon I."/>
            <person name="Castelle C.J."/>
            <person name="Probst A.J."/>
            <person name="Thomas B.C."/>
            <person name="Singh A."/>
            <person name="Wilkins M.J."/>
            <person name="Karaoz U."/>
            <person name="Brodie E.L."/>
            <person name="Williams K.H."/>
            <person name="Hubbard S.S."/>
            <person name="Banfield J.F."/>
        </authorList>
    </citation>
    <scope>NUCLEOTIDE SEQUENCE [LARGE SCALE GENOMIC DNA]</scope>
</reference>
<sequence length="504" mass="59246">MENNEKKTCLIYCRVSDQDQLKGVSLEVQEDLCRKWADTNRYVVKGVYVDEAKSGTKVAGRESFEDALIHCQREHIDAILVIDTDRFARNEEDHFAAKAFLNKLSTKIIAVNQPMIDESPEGKLMETMLIGINAFYSRITGRKVKKSLENKWEKGWWPGWAPLGYINVNIGTEDSPIRIVQIDPEKGPIIRWTFEKYSTGNYSYLKLMKILARKGLRTKNGKPIAHSTLQQILSNTFYWGWMKWNGMEKMGNHEPLIKKKLFDLCQLVAARHRNFVIRERKYDYLLRGLVYCARCGLRYTAEPHPAHSEKRETIHYYHCQKRKPCKAPYVEVDDLEKQVYEQLKNIRFSKGFTNVLTNKIRKYLKGIDKGDVKIRRAYLNKRATWLNKRKVLEDRLMDETVDRATFKRNHDEVEVEIDNIDSELAELGLNRKFDFDLLEEALSLTRNIPKTYKEAPQFLKRQYLNFFFNAIEVDNKKVVNTAYSPLITELINQQEVILRKNWLR</sequence>
<dbReference type="PROSITE" id="PS51737">
    <property type="entry name" value="RECOMBINASE_DNA_BIND"/>
    <property type="match status" value="1"/>
</dbReference>
<dbReference type="SMART" id="SM00857">
    <property type="entry name" value="Resolvase"/>
    <property type="match status" value="1"/>
</dbReference>
<organism evidence="3 4">
    <name type="scientific">Candidatus Woesebacteria bacterium RIFCSPLOWO2_01_FULL_39_10b</name>
    <dbReference type="NCBI Taxonomy" id="1802517"/>
    <lineage>
        <taxon>Bacteria</taxon>
        <taxon>Candidatus Woeseibacteriota</taxon>
    </lineage>
</organism>
<accession>A0A1F8BA05</accession>
<feature type="domain" description="Recombinase" evidence="2">
    <location>
        <begin position="162"/>
        <end position="275"/>
    </location>
</feature>
<dbReference type="EMBL" id="MGHD01000007">
    <property type="protein sequence ID" value="OGM60225.1"/>
    <property type="molecule type" value="Genomic_DNA"/>
</dbReference>
<comment type="caution">
    <text evidence="3">The sequence shown here is derived from an EMBL/GenBank/DDBJ whole genome shotgun (WGS) entry which is preliminary data.</text>
</comment>
<dbReference type="GO" id="GO:0000150">
    <property type="term" value="F:DNA strand exchange activity"/>
    <property type="evidence" value="ECO:0007669"/>
    <property type="project" value="InterPro"/>
</dbReference>
<dbReference type="Pfam" id="PF00239">
    <property type="entry name" value="Resolvase"/>
    <property type="match status" value="1"/>
</dbReference>
<dbReference type="AlphaFoldDB" id="A0A1F8BA05"/>
<evidence type="ECO:0000259" key="2">
    <source>
        <dbReference type="PROSITE" id="PS51737"/>
    </source>
</evidence>
<name>A0A1F8BA05_9BACT</name>
<dbReference type="InterPro" id="IPR036162">
    <property type="entry name" value="Resolvase-like_N_sf"/>
</dbReference>
<evidence type="ECO:0000313" key="4">
    <source>
        <dbReference type="Proteomes" id="UP000176404"/>
    </source>
</evidence>
<dbReference type="PROSITE" id="PS51736">
    <property type="entry name" value="RECOMBINASES_3"/>
    <property type="match status" value="1"/>
</dbReference>
<dbReference type="InterPro" id="IPR038109">
    <property type="entry name" value="DNA_bind_recomb_sf"/>
</dbReference>
<dbReference type="CDD" id="cd00338">
    <property type="entry name" value="Ser_Recombinase"/>
    <property type="match status" value="1"/>
</dbReference>
<dbReference type="Pfam" id="PF13408">
    <property type="entry name" value="Zn_ribbon_recom"/>
    <property type="match status" value="1"/>
</dbReference>
<dbReference type="InterPro" id="IPR050639">
    <property type="entry name" value="SSR_resolvase"/>
</dbReference>
<dbReference type="Gene3D" id="3.40.50.1390">
    <property type="entry name" value="Resolvase, N-terminal catalytic domain"/>
    <property type="match status" value="1"/>
</dbReference>
<evidence type="ECO:0000313" key="3">
    <source>
        <dbReference type="EMBL" id="OGM60225.1"/>
    </source>
</evidence>
<dbReference type="PANTHER" id="PTHR30461">
    <property type="entry name" value="DNA-INVERTASE FROM LAMBDOID PROPHAGE"/>
    <property type="match status" value="1"/>
</dbReference>
<evidence type="ECO:0008006" key="5">
    <source>
        <dbReference type="Google" id="ProtNLM"/>
    </source>
</evidence>
<dbReference type="InterPro" id="IPR011109">
    <property type="entry name" value="DNA_bind_recombinase_dom"/>
</dbReference>